<dbReference type="PANTHER" id="PTHR35040:SF7">
    <property type="entry name" value="FIBRONECTIN TYPE-III DOMAIN-CONTAINING PROTEIN-RELATED"/>
    <property type="match status" value="1"/>
</dbReference>
<dbReference type="Proteomes" id="UP001600888">
    <property type="component" value="Unassembled WGS sequence"/>
</dbReference>
<dbReference type="InterPro" id="IPR013783">
    <property type="entry name" value="Ig-like_fold"/>
</dbReference>
<evidence type="ECO:0000256" key="1">
    <source>
        <dbReference type="SAM" id="MobiDB-lite"/>
    </source>
</evidence>
<keyword evidence="3" id="KW-1185">Reference proteome</keyword>
<dbReference type="PANTHER" id="PTHR35040">
    <property type="match status" value="1"/>
</dbReference>
<organism evidence="2 3">
    <name type="scientific">Diaporthe vaccinii</name>
    <dbReference type="NCBI Taxonomy" id="105482"/>
    <lineage>
        <taxon>Eukaryota</taxon>
        <taxon>Fungi</taxon>
        <taxon>Dikarya</taxon>
        <taxon>Ascomycota</taxon>
        <taxon>Pezizomycotina</taxon>
        <taxon>Sordariomycetes</taxon>
        <taxon>Sordariomycetidae</taxon>
        <taxon>Diaporthales</taxon>
        <taxon>Diaporthaceae</taxon>
        <taxon>Diaporthe</taxon>
        <taxon>Diaporthe eres species complex</taxon>
    </lineage>
</organism>
<gene>
    <name evidence="2" type="ORF">FJTKL_12817</name>
</gene>
<protein>
    <recommendedName>
        <fullName evidence="4">Fibronectin type-III domain-containing protein</fullName>
    </recommendedName>
</protein>
<evidence type="ECO:0000313" key="3">
    <source>
        <dbReference type="Proteomes" id="UP001600888"/>
    </source>
</evidence>
<dbReference type="Gene3D" id="2.60.40.10">
    <property type="entry name" value="Immunoglobulins"/>
    <property type="match status" value="1"/>
</dbReference>
<feature type="compositionally biased region" description="Polar residues" evidence="1">
    <location>
        <begin position="78"/>
        <end position="89"/>
    </location>
</feature>
<comment type="caution">
    <text evidence="2">The sequence shown here is derived from an EMBL/GenBank/DDBJ whole genome shotgun (WGS) entry which is preliminary data.</text>
</comment>
<name>A0ABR4F9N5_9PEZI</name>
<feature type="region of interest" description="Disordered" evidence="1">
    <location>
        <begin position="59"/>
        <end position="91"/>
    </location>
</feature>
<proteinExistence type="predicted"/>
<sequence length="605" mass="64206">MFADASPVYNHEANYLFKDLNALITTTDVSSVASGVPLSDHDIGYYTSMRTTTVPEVTGLSTETGDTTWDPSMAGPTASDSVPTQTATPLPTPGGVAGQQIALASNIDPYADLDAWKRLIGYDSNKVSVLFADIQNGGPDSQVDMGWKQLINAANSSGKRIIGYVHTGYLGASEQLLTTRLGSNELADWVSQIESDVDEWYRLYGSGIGGIFFDEGAIDCGPENTYSDLYAYINTCTKRRYPGAFTVLHTGSNTSQCFENTMDTLLTFTDSYDTYTSAYTPLDWTPADPRKIWHIIDSVPGSAVGSVVALAGQRGAGLVEVTDDTPDNPYDTLPDDAYMESFMSSVQGGSAPVTDAPAAADGPAADAPGSLAITSYGYTSVSMTWNSSANAVGYNVYLNGVQVLSVPFYMTLVTVGDIPPGLSDLVFSVKAIGGGNVESGSSNSMSGSTLALPGGKPIINAQSDSQDGFTTYTADVLVAYSSLRVYITYSNASGTCDSQNNPAWPIYYNPSSCYCAVGMVQNGNLYRYNGTISNPKDNIPWAWNLVGPVPITRTGYTYSWVAPIGSSTMDTTSFVIHAQGHAHTANVFSPCPKAGDRPDQGIFCA</sequence>
<evidence type="ECO:0008006" key="4">
    <source>
        <dbReference type="Google" id="ProtNLM"/>
    </source>
</evidence>
<dbReference type="EMBL" id="JBAWTH010000006">
    <property type="protein sequence ID" value="KAL2291413.1"/>
    <property type="molecule type" value="Genomic_DNA"/>
</dbReference>
<feature type="compositionally biased region" description="Polar residues" evidence="1">
    <location>
        <begin position="59"/>
        <end position="70"/>
    </location>
</feature>
<evidence type="ECO:0000313" key="2">
    <source>
        <dbReference type="EMBL" id="KAL2291413.1"/>
    </source>
</evidence>
<accession>A0ABR4F9N5</accession>
<reference evidence="2 3" key="1">
    <citation type="submission" date="2024-03" db="EMBL/GenBank/DDBJ databases">
        <title>A high-quality draft genome sequence of Diaporthe vaccinii, a causative agent of upright dieback and viscid rot disease in cranberry plants.</title>
        <authorList>
            <person name="Sarrasin M."/>
            <person name="Lang B.F."/>
            <person name="Burger G."/>
        </authorList>
    </citation>
    <scope>NUCLEOTIDE SEQUENCE [LARGE SCALE GENOMIC DNA]</scope>
    <source>
        <strain evidence="2 3">IS7</strain>
    </source>
</reference>
<dbReference type="InterPro" id="IPR021986">
    <property type="entry name" value="Spherulin4"/>
</dbReference>
<dbReference type="Pfam" id="PF12138">
    <property type="entry name" value="Spherulin4"/>
    <property type="match status" value="1"/>
</dbReference>